<dbReference type="PROSITE" id="PS51184">
    <property type="entry name" value="JMJC"/>
    <property type="match status" value="1"/>
</dbReference>
<dbReference type="AlphaFoldDB" id="A0A2T2ZY76"/>
<proteinExistence type="predicted"/>
<dbReference type="EMBL" id="KZ678566">
    <property type="protein sequence ID" value="PSR79421.1"/>
    <property type="molecule type" value="Genomic_DNA"/>
</dbReference>
<name>A0A2T2ZY76_9PEZI</name>
<dbReference type="OrthoDB" id="5077844at2759"/>
<reference evidence="2 3" key="1">
    <citation type="journal article" date="2018" name="Mycol. Prog.">
        <title>Coniella lustricola, a new species from submerged detritus.</title>
        <authorList>
            <person name="Raudabaugh D.B."/>
            <person name="Iturriaga T."/>
            <person name="Carver A."/>
            <person name="Mondo S."/>
            <person name="Pangilinan J."/>
            <person name="Lipzen A."/>
            <person name="He G."/>
            <person name="Amirebrahimi M."/>
            <person name="Grigoriev I.V."/>
            <person name="Miller A.N."/>
        </authorList>
    </citation>
    <scope>NUCLEOTIDE SEQUENCE [LARGE SCALE GENOMIC DNA]</scope>
    <source>
        <strain evidence="2 3">B22-T-1</strain>
    </source>
</reference>
<dbReference type="Proteomes" id="UP000241462">
    <property type="component" value="Unassembled WGS sequence"/>
</dbReference>
<dbReference type="Gene3D" id="2.60.120.650">
    <property type="entry name" value="Cupin"/>
    <property type="match status" value="1"/>
</dbReference>
<evidence type="ECO:0000313" key="2">
    <source>
        <dbReference type="EMBL" id="PSR79421.1"/>
    </source>
</evidence>
<protein>
    <recommendedName>
        <fullName evidence="1">JmjC domain-containing protein</fullName>
    </recommendedName>
</protein>
<dbReference type="InParanoid" id="A0A2T2ZY76"/>
<dbReference type="STRING" id="2025994.A0A2T2ZY76"/>
<evidence type="ECO:0000313" key="3">
    <source>
        <dbReference type="Proteomes" id="UP000241462"/>
    </source>
</evidence>
<dbReference type="InterPro" id="IPR003347">
    <property type="entry name" value="JmjC_dom"/>
</dbReference>
<accession>A0A2T2ZY76</accession>
<gene>
    <name evidence="2" type="ORF">BD289DRAFT_356760</name>
</gene>
<feature type="non-terminal residue" evidence="2">
    <location>
        <position position="1"/>
    </location>
</feature>
<evidence type="ECO:0000259" key="1">
    <source>
        <dbReference type="PROSITE" id="PS51184"/>
    </source>
</evidence>
<organism evidence="2 3">
    <name type="scientific">Coniella lustricola</name>
    <dbReference type="NCBI Taxonomy" id="2025994"/>
    <lineage>
        <taxon>Eukaryota</taxon>
        <taxon>Fungi</taxon>
        <taxon>Dikarya</taxon>
        <taxon>Ascomycota</taxon>
        <taxon>Pezizomycotina</taxon>
        <taxon>Sordariomycetes</taxon>
        <taxon>Sordariomycetidae</taxon>
        <taxon>Diaporthales</taxon>
        <taxon>Schizoparmaceae</taxon>
        <taxon>Coniella</taxon>
    </lineage>
</organism>
<keyword evidence="3" id="KW-1185">Reference proteome</keyword>
<sequence>RPSLDFERDQVFRRQVLDEIAQHFTDTKEDDWSRGETTNRLVHSILAKCQCPNTDPSKGPVDADLFDGDEALEAMERRTQTVPMFTHGQQHFEWSNNGERPIEQLFNRMEDLTKQVSVQIPSRGFNTVSFEKRSLSDVKKRFLSESPSEDPWNALDLRSPLPHSILPRFLTGENCQLLPRIRDSLLEGHSGERTRSSREDWNEWVELLEWVLVSEGGHNTSPHMDSHGWSTWITIQEGEFGFGWLSRPTAKEQKAWVANPLGYTGGNWRFVVLRAGQTVYFPTGTVHFVFRLHSQQTLAVGGHVLQWTGLERWAETIMLQLKNPDTTNEDMGTSPLKYIRSASDMVNARTLGSRIESLGGMTTVRGFM</sequence>
<feature type="domain" description="JmjC" evidence="1">
    <location>
        <begin position="167"/>
        <end position="321"/>
    </location>
</feature>
<dbReference type="SUPFAM" id="SSF51197">
    <property type="entry name" value="Clavaminate synthase-like"/>
    <property type="match status" value="1"/>
</dbReference>
<feature type="non-terminal residue" evidence="2">
    <location>
        <position position="368"/>
    </location>
</feature>